<sequence>MYLLENTGEFVRSNELQEGDFIVIYSDVKSGKYVMFTLFIYLTYSPYDCFRYIVFFLLLCTNQRKFTLLTENTPDNSHKRNRS</sequence>
<keyword evidence="9" id="KW-1185">Reference proteome</keyword>
<keyword evidence="6" id="KW-1133">Transmembrane helix</keyword>
<dbReference type="SUPFAM" id="SSF101936">
    <property type="entry name" value="DNA-binding pseudobarrel domain"/>
    <property type="match status" value="1"/>
</dbReference>
<organism evidence="7 9">
    <name type="scientific">Panicum virgatum</name>
    <name type="common">Blackwell switchgrass</name>
    <dbReference type="NCBI Taxonomy" id="38727"/>
    <lineage>
        <taxon>Eukaryota</taxon>
        <taxon>Viridiplantae</taxon>
        <taxon>Streptophyta</taxon>
        <taxon>Embryophyta</taxon>
        <taxon>Tracheophyta</taxon>
        <taxon>Spermatophyta</taxon>
        <taxon>Magnoliopsida</taxon>
        <taxon>Liliopsida</taxon>
        <taxon>Poales</taxon>
        <taxon>Poaceae</taxon>
        <taxon>PACMAD clade</taxon>
        <taxon>Panicoideae</taxon>
        <taxon>Panicodae</taxon>
        <taxon>Paniceae</taxon>
        <taxon>Panicinae</taxon>
        <taxon>Panicum</taxon>
        <taxon>Panicum sect. Hiantes</taxon>
    </lineage>
</organism>
<keyword evidence="2" id="KW-0805">Transcription regulation</keyword>
<keyword evidence="5" id="KW-0539">Nucleus</keyword>
<dbReference type="EMBL" id="CM029044">
    <property type="protein sequence ID" value="KAG2605406.1"/>
    <property type="molecule type" value="Genomic_DNA"/>
</dbReference>
<name>A0A8T0PEH6_PANVG</name>
<keyword evidence="6" id="KW-0472">Membrane</keyword>
<dbReference type="Proteomes" id="UP000823388">
    <property type="component" value="Chromosome 8K"/>
</dbReference>
<evidence type="ECO:0000256" key="3">
    <source>
        <dbReference type="ARBA" id="ARBA00023125"/>
    </source>
</evidence>
<keyword evidence="4" id="KW-0804">Transcription</keyword>
<dbReference type="Proteomes" id="UP000823388">
    <property type="component" value="Chromosome 4N"/>
</dbReference>
<dbReference type="AlphaFoldDB" id="A0A8T0PEH6"/>
<evidence type="ECO:0000256" key="2">
    <source>
        <dbReference type="ARBA" id="ARBA00023015"/>
    </source>
</evidence>
<feature type="transmembrane region" description="Helical" evidence="6">
    <location>
        <begin position="33"/>
        <end position="59"/>
    </location>
</feature>
<evidence type="ECO:0000313" key="7">
    <source>
        <dbReference type="EMBL" id="KAG2560273.1"/>
    </source>
</evidence>
<dbReference type="EMBL" id="CM029051">
    <property type="protein sequence ID" value="KAG2560273.1"/>
    <property type="molecule type" value="Genomic_DNA"/>
</dbReference>
<gene>
    <name evidence="8" type="ORF">PVAP13_4NG077257</name>
    <name evidence="7" type="ORF">PVAP13_8KG297436</name>
</gene>
<dbReference type="GO" id="GO:0005634">
    <property type="term" value="C:nucleus"/>
    <property type="evidence" value="ECO:0007669"/>
    <property type="project" value="UniProtKB-SubCell"/>
</dbReference>
<accession>A0A8T0PEH6</accession>
<evidence type="ECO:0000313" key="8">
    <source>
        <dbReference type="EMBL" id="KAG2605406.1"/>
    </source>
</evidence>
<keyword evidence="6" id="KW-0812">Transmembrane</keyword>
<evidence type="ECO:0000256" key="1">
    <source>
        <dbReference type="ARBA" id="ARBA00004123"/>
    </source>
</evidence>
<dbReference type="InterPro" id="IPR015300">
    <property type="entry name" value="DNA-bd_pseudobarrel_sf"/>
</dbReference>
<dbReference type="GO" id="GO:0003677">
    <property type="term" value="F:DNA binding"/>
    <property type="evidence" value="ECO:0007669"/>
    <property type="project" value="UniProtKB-KW"/>
</dbReference>
<evidence type="ECO:0000256" key="6">
    <source>
        <dbReference type="SAM" id="Phobius"/>
    </source>
</evidence>
<dbReference type="Gene3D" id="2.40.330.10">
    <property type="entry name" value="DNA-binding pseudobarrel domain"/>
    <property type="match status" value="1"/>
</dbReference>
<evidence type="ECO:0000256" key="5">
    <source>
        <dbReference type="ARBA" id="ARBA00023242"/>
    </source>
</evidence>
<evidence type="ECO:0000256" key="4">
    <source>
        <dbReference type="ARBA" id="ARBA00023163"/>
    </source>
</evidence>
<evidence type="ECO:0000313" key="9">
    <source>
        <dbReference type="Proteomes" id="UP000823388"/>
    </source>
</evidence>
<protein>
    <submittedName>
        <fullName evidence="7">Uncharacterized protein</fullName>
    </submittedName>
</protein>
<keyword evidence="3" id="KW-0238">DNA-binding</keyword>
<comment type="subcellular location">
    <subcellularLocation>
        <location evidence="1">Nucleus</location>
    </subcellularLocation>
</comment>
<reference evidence="7" key="1">
    <citation type="submission" date="2020-05" db="EMBL/GenBank/DDBJ databases">
        <title>WGS assembly of Panicum virgatum.</title>
        <authorList>
            <person name="Lovell J.T."/>
            <person name="Jenkins J."/>
            <person name="Shu S."/>
            <person name="Juenger T.E."/>
            <person name="Schmutz J."/>
        </authorList>
    </citation>
    <scope>NUCLEOTIDE SEQUENCE</scope>
    <source>
        <strain evidence="7">AP13</strain>
    </source>
</reference>
<proteinExistence type="predicted"/>
<comment type="caution">
    <text evidence="7">The sequence shown here is derived from an EMBL/GenBank/DDBJ whole genome shotgun (WGS) entry which is preliminary data.</text>
</comment>